<keyword evidence="5 10" id="KW-1133">Transmembrane helix</keyword>
<dbReference type="OrthoDB" id="5988891at2759"/>
<name>A0A7M7P335_STRPU</name>
<reference evidence="13" key="2">
    <citation type="submission" date="2021-01" db="UniProtKB">
        <authorList>
            <consortium name="EnsemblMetazoa"/>
        </authorList>
    </citation>
    <scope>IDENTIFICATION</scope>
</reference>
<dbReference type="PROSITE" id="PS50221">
    <property type="entry name" value="GAIN_B"/>
    <property type="match status" value="1"/>
</dbReference>
<evidence type="ECO:0000313" key="14">
    <source>
        <dbReference type="Proteomes" id="UP000007110"/>
    </source>
</evidence>
<dbReference type="RefSeq" id="XP_030844490.1">
    <property type="nucleotide sequence ID" value="XM_030988630.1"/>
</dbReference>
<evidence type="ECO:0000256" key="3">
    <source>
        <dbReference type="ARBA" id="ARBA00022692"/>
    </source>
</evidence>
<feature type="region of interest" description="Disordered" evidence="9">
    <location>
        <begin position="598"/>
        <end position="630"/>
    </location>
</feature>
<dbReference type="InterPro" id="IPR000203">
    <property type="entry name" value="GPS"/>
</dbReference>
<dbReference type="GeneID" id="764215"/>
<dbReference type="GO" id="GO:0097264">
    <property type="term" value="P:self proteolysis"/>
    <property type="evidence" value="ECO:0007669"/>
    <property type="project" value="UniProtKB-ARBA"/>
</dbReference>
<feature type="transmembrane region" description="Helical" evidence="10">
    <location>
        <begin position="404"/>
        <end position="427"/>
    </location>
</feature>
<feature type="transmembrane region" description="Helical" evidence="10">
    <location>
        <begin position="520"/>
        <end position="543"/>
    </location>
</feature>
<dbReference type="PROSITE" id="PS50261">
    <property type="entry name" value="G_PROTEIN_RECEP_F2_4"/>
    <property type="match status" value="1"/>
</dbReference>
<dbReference type="Proteomes" id="UP000007110">
    <property type="component" value="Unassembled WGS sequence"/>
</dbReference>
<evidence type="ECO:0000256" key="7">
    <source>
        <dbReference type="ARBA" id="ARBA00023157"/>
    </source>
</evidence>
<dbReference type="SMART" id="SM00303">
    <property type="entry name" value="GPS"/>
    <property type="match status" value="1"/>
</dbReference>
<keyword evidence="7" id="KW-1015">Disulfide bond</keyword>
<dbReference type="PANTHER" id="PTHR12011">
    <property type="entry name" value="ADHESION G-PROTEIN COUPLED RECEPTOR"/>
    <property type="match status" value="1"/>
</dbReference>
<evidence type="ECO:0000256" key="1">
    <source>
        <dbReference type="ARBA" id="ARBA00004651"/>
    </source>
</evidence>
<dbReference type="KEGG" id="spu:764215"/>
<feature type="compositionally biased region" description="Low complexity" evidence="9">
    <location>
        <begin position="617"/>
        <end position="630"/>
    </location>
</feature>
<dbReference type="InParanoid" id="A0A7M7P335"/>
<evidence type="ECO:0000256" key="5">
    <source>
        <dbReference type="ARBA" id="ARBA00022989"/>
    </source>
</evidence>
<feature type="transmembrane region" description="Helical" evidence="10">
    <location>
        <begin position="331"/>
        <end position="354"/>
    </location>
</feature>
<dbReference type="EnsemblMetazoa" id="XM_030988630">
    <property type="protein sequence ID" value="XP_030844490"/>
    <property type="gene ID" value="LOC764215"/>
</dbReference>
<dbReference type="GO" id="GO:0007186">
    <property type="term" value="P:G protein-coupled receptor signaling pathway"/>
    <property type="evidence" value="ECO:0000318"/>
    <property type="project" value="GO_Central"/>
</dbReference>
<proteinExistence type="predicted"/>
<dbReference type="Pfam" id="PF01825">
    <property type="entry name" value="GPS"/>
    <property type="match status" value="1"/>
</dbReference>
<dbReference type="GO" id="GO:0004930">
    <property type="term" value="F:G protein-coupled receptor activity"/>
    <property type="evidence" value="ECO:0000318"/>
    <property type="project" value="GO_Central"/>
</dbReference>
<dbReference type="InterPro" id="IPR017981">
    <property type="entry name" value="GPCR_2-like_7TM"/>
</dbReference>
<evidence type="ECO:0000256" key="4">
    <source>
        <dbReference type="ARBA" id="ARBA00022729"/>
    </source>
</evidence>
<dbReference type="Gene3D" id="2.60.220.50">
    <property type="match status" value="1"/>
</dbReference>
<feature type="transmembrane region" description="Helical" evidence="10">
    <location>
        <begin position="477"/>
        <end position="499"/>
    </location>
</feature>
<dbReference type="PRINTS" id="PR00249">
    <property type="entry name" value="GPCRSECRETIN"/>
</dbReference>
<feature type="domain" description="GAIN-B" evidence="11">
    <location>
        <begin position="157"/>
        <end position="320"/>
    </location>
</feature>
<dbReference type="InterPro" id="IPR000832">
    <property type="entry name" value="GPCR_2_secretin-like"/>
</dbReference>
<dbReference type="PANTHER" id="PTHR12011:SF471">
    <property type="entry name" value="G-PROTEIN COUPLED RECEPTORS FAMILY 2 PROFILE 2 DOMAIN-CONTAINING PROTEIN"/>
    <property type="match status" value="1"/>
</dbReference>
<evidence type="ECO:0000256" key="9">
    <source>
        <dbReference type="SAM" id="MobiDB-lite"/>
    </source>
</evidence>
<dbReference type="GO" id="GO:0005886">
    <property type="term" value="C:plasma membrane"/>
    <property type="evidence" value="ECO:0000318"/>
    <property type="project" value="GO_Central"/>
</dbReference>
<feature type="transmembrane region" description="Helical" evidence="10">
    <location>
        <begin position="361"/>
        <end position="384"/>
    </location>
</feature>
<dbReference type="InterPro" id="IPR057244">
    <property type="entry name" value="GAIN_B"/>
</dbReference>
<comment type="subcellular location">
    <subcellularLocation>
        <location evidence="1">Cell membrane</location>
        <topology evidence="1">Multi-pass membrane protein</topology>
    </subcellularLocation>
</comment>
<evidence type="ECO:0000256" key="10">
    <source>
        <dbReference type="SAM" id="Phobius"/>
    </source>
</evidence>
<feature type="domain" description="G-protein coupled receptors family 2 profile 2" evidence="12">
    <location>
        <begin position="329"/>
        <end position="573"/>
    </location>
</feature>
<evidence type="ECO:0000313" key="13">
    <source>
        <dbReference type="EnsemblMetazoa" id="XP_030844490"/>
    </source>
</evidence>
<reference evidence="14" key="1">
    <citation type="submission" date="2015-02" db="EMBL/GenBank/DDBJ databases">
        <title>Genome sequencing for Strongylocentrotus purpuratus.</title>
        <authorList>
            <person name="Murali S."/>
            <person name="Liu Y."/>
            <person name="Vee V."/>
            <person name="English A."/>
            <person name="Wang M."/>
            <person name="Skinner E."/>
            <person name="Han Y."/>
            <person name="Muzny D.M."/>
            <person name="Worley K.C."/>
            <person name="Gibbs R.A."/>
        </authorList>
    </citation>
    <scope>NUCLEOTIDE SEQUENCE</scope>
</reference>
<evidence type="ECO:0000259" key="11">
    <source>
        <dbReference type="PROSITE" id="PS50221"/>
    </source>
</evidence>
<evidence type="ECO:0000256" key="8">
    <source>
        <dbReference type="ARBA" id="ARBA00023170"/>
    </source>
</evidence>
<keyword evidence="2" id="KW-1003">Cell membrane</keyword>
<keyword evidence="3 10" id="KW-0812">Transmembrane</keyword>
<dbReference type="AlphaFoldDB" id="A0A7M7P335"/>
<accession>A0A7M7P335</accession>
<dbReference type="InterPro" id="IPR046338">
    <property type="entry name" value="GAIN_dom_sf"/>
</dbReference>
<sequence>MLADIGVPETTDTKTSVGELKWKQEDFEARFPGNFSSYKLAEEALGNVTSCLNDHELGSVNEIDIVLGFFKGVLTRRPLMNATVDQARSFLNGTADVLNVLFSNKTTEHLTRACVEGRNLTSSPEDVQYELENLLTSASELIVDGGISSFGVSRENTAFTIKSTNGASSSDVSATAAECEGALNLAGNDVSIPCEVVKEMGSRAVYQIMLPYGGDILASSKCGQNRTKIGSPLLSVGLVSNQIEQPFSKNISFSFVTRSLEVDAQKNNTLCSYWDYEESDWSTSGCTLGSIDVTNGEAKVTCLCNHLTSFAVLIDVSPGEIDERNQEIMMLLTWIGCSFSIAACFLTIFGYAFLRLRSDLILVHGNLALSVGLAETAFLCLSAVPNPAEQPISCIILASVIYYHFIAMFAWMAIEGVHLYLLTFVVWNAEKRKIKMYMACGWGIPIIFVAMLLVVNFTRGIVFKNYCFLSMEDHSLLYFIVPVAVVVVFNIFVTIRVVVQIVKMSDGPTMQGDMKKRAKYGVKAMMVLLPIMGLTWVVGFLAVDRAKVVFLYVFIVLNCLQGVFIFFVHFFRNSEVRKACQRKIDKWAVSQSLNGELSSSKNARKSSSSGAEKNLGTMLSPMPTMTMTNL</sequence>
<feature type="compositionally biased region" description="Low complexity" evidence="9">
    <location>
        <begin position="598"/>
        <end position="609"/>
    </location>
</feature>
<feature type="transmembrane region" description="Helical" evidence="10">
    <location>
        <begin position="439"/>
        <end position="457"/>
    </location>
</feature>
<keyword evidence="8" id="KW-0675">Receptor</keyword>
<keyword evidence="14" id="KW-1185">Reference proteome</keyword>
<protein>
    <submittedName>
        <fullName evidence="13">Uncharacterized protein</fullName>
    </submittedName>
</protein>
<evidence type="ECO:0000259" key="12">
    <source>
        <dbReference type="PROSITE" id="PS50261"/>
    </source>
</evidence>
<evidence type="ECO:0000256" key="6">
    <source>
        <dbReference type="ARBA" id="ARBA00023136"/>
    </source>
</evidence>
<dbReference type="Pfam" id="PF00002">
    <property type="entry name" value="7tm_2"/>
    <property type="match status" value="1"/>
</dbReference>
<dbReference type="FunFam" id="1.20.1070.10:FF:000352">
    <property type="entry name" value="Latrophilin-like protein 1"/>
    <property type="match status" value="1"/>
</dbReference>
<keyword evidence="6 10" id="KW-0472">Membrane</keyword>
<feature type="transmembrane region" description="Helical" evidence="10">
    <location>
        <begin position="549"/>
        <end position="571"/>
    </location>
</feature>
<organism evidence="13 14">
    <name type="scientific">Strongylocentrotus purpuratus</name>
    <name type="common">Purple sea urchin</name>
    <dbReference type="NCBI Taxonomy" id="7668"/>
    <lineage>
        <taxon>Eukaryota</taxon>
        <taxon>Metazoa</taxon>
        <taxon>Echinodermata</taxon>
        <taxon>Eleutherozoa</taxon>
        <taxon>Echinozoa</taxon>
        <taxon>Echinoidea</taxon>
        <taxon>Euechinoidea</taxon>
        <taxon>Echinacea</taxon>
        <taxon>Camarodonta</taxon>
        <taxon>Echinidea</taxon>
        <taxon>Strongylocentrotidae</taxon>
        <taxon>Strongylocentrotus</taxon>
    </lineage>
</organism>
<dbReference type="GO" id="GO:0007166">
    <property type="term" value="P:cell surface receptor signaling pathway"/>
    <property type="evidence" value="ECO:0007669"/>
    <property type="project" value="InterPro"/>
</dbReference>
<evidence type="ECO:0000256" key="2">
    <source>
        <dbReference type="ARBA" id="ARBA00022475"/>
    </source>
</evidence>
<dbReference type="Gene3D" id="1.20.1070.10">
    <property type="entry name" value="Rhodopsin 7-helix transmembrane proteins"/>
    <property type="match status" value="1"/>
</dbReference>
<keyword evidence="4" id="KW-0732">Signal</keyword>